<proteinExistence type="predicted"/>
<dbReference type="EMBL" id="JAESDN010000003">
    <property type="protein sequence ID" value="KAG7053349.1"/>
    <property type="molecule type" value="Genomic_DNA"/>
</dbReference>
<evidence type="ECO:0000313" key="2">
    <source>
        <dbReference type="Proteomes" id="UP000699042"/>
    </source>
</evidence>
<name>A0A9P7UE72_9PEZI</name>
<reference evidence="1" key="1">
    <citation type="submission" date="2021-05" db="EMBL/GenBank/DDBJ databases">
        <title>Comparative genomics of three Colletotrichum scovillei strains and genetic complementation revealed genes involved fungal growth and virulence on chili pepper.</title>
        <authorList>
            <person name="Hsieh D.-K."/>
            <person name="Chuang S.-C."/>
            <person name="Chen C.-Y."/>
            <person name="Chao Y.-T."/>
            <person name="Lu M.-Y.J."/>
            <person name="Lee M.-H."/>
            <person name="Shih M.-C."/>
        </authorList>
    </citation>
    <scope>NUCLEOTIDE SEQUENCE</scope>
    <source>
        <strain evidence="1">Coll-153</strain>
    </source>
</reference>
<protein>
    <submittedName>
        <fullName evidence="1">Uncharacterized protein</fullName>
    </submittedName>
</protein>
<keyword evidence="2" id="KW-1185">Reference proteome</keyword>
<comment type="caution">
    <text evidence="1">The sequence shown here is derived from an EMBL/GenBank/DDBJ whole genome shotgun (WGS) entry which is preliminary data.</text>
</comment>
<sequence>MSQATPMTSILRM</sequence>
<accession>A0A9P7UE72</accession>
<gene>
    <name evidence="1" type="ORF">JMJ77_000438</name>
</gene>
<evidence type="ECO:0000313" key="1">
    <source>
        <dbReference type="EMBL" id="KAG7053349.1"/>
    </source>
</evidence>
<organism evidence="1 2">
    <name type="scientific">Colletotrichum scovillei</name>
    <dbReference type="NCBI Taxonomy" id="1209932"/>
    <lineage>
        <taxon>Eukaryota</taxon>
        <taxon>Fungi</taxon>
        <taxon>Dikarya</taxon>
        <taxon>Ascomycota</taxon>
        <taxon>Pezizomycotina</taxon>
        <taxon>Sordariomycetes</taxon>
        <taxon>Hypocreomycetidae</taxon>
        <taxon>Glomerellales</taxon>
        <taxon>Glomerellaceae</taxon>
        <taxon>Colletotrichum</taxon>
        <taxon>Colletotrichum acutatum species complex</taxon>
    </lineage>
</organism>
<dbReference type="Proteomes" id="UP000699042">
    <property type="component" value="Unassembled WGS sequence"/>
</dbReference>